<gene>
    <name evidence="1" type="ORF">PR048_032063</name>
</gene>
<dbReference type="EMBL" id="JARBHB010000016">
    <property type="protein sequence ID" value="KAJ8866220.1"/>
    <property type="molecule type" value="Genomic_DNA"/>
</dbReference>
<protein>
    <submittedName>
        <fullName evidence="1">Uncharacterized protein</fullName>
    </submittedName>
</protein>
<evidence type="ECO:0000313" key="1">
    <source>
        <dbReference type="EMBL" id="KAJ8866220.1"/>
    </source>
</evidence>
<reference evidence="1 2" key="1">
    <citation type="submission" date="2023-02" db="EMBL/GenBank/DDBJ databases">
        <title>LHISI_Scaffold_Assembly.</title>
        <authorList>
            <person name="Stuart O.P."/>
            <person name="Cleave R."/>
            <person name="Magrath M.J.L."/>
            <person name="Mikheyev A.S."/>
        </authorList>
    </citation>
    <scope>NUCLEOTIDE SEQUENCE [LARGE SCALE GENOMIC DNA]</scope>
    <source>
        <strain evidence="1">Daus_M_001</strain>
        <tissue evidence="1">Leg muscle</tissue>
    </source>
</reference>
<accession>A0ABQ9G157</accession>
<organism evidence="1 2">
    <name type="scientific">Dryococelus australis</name>
    <dbReference type="NCBI Taxonomy" id="614101"/>
    <lineage>
        <taxon>Eukaryota</taxon>
        <taxon>Metazoa</taxon>
        <taxon>Ecdysozoa</taxon>
        <taxon>Arthropoda</taxon>
        <taxon>Hexapoda</taxon>
        <taxon>Insecta</taxon>
        <taxon>Pterygota</taxon>
        <taxon>Neoptera</taxon>
        <taxon>Polyneoptera</taxon>
        <taxon>Phasmatodea</taxon>
        <taxon>Verophasmatodea</taxon>
        <taxon>Anareolatae</taxon>
        <taxon>Phasmatidae</taxon>
        <taxon>Eurycanthinae</taxon>
        <taxon>Dryococelus</taxon>
    </lineage>
</organism>
<evidence type="ECO:0000313" key="2">
    <source>
        <dbReference type="Proteomes" id="UP001159363"/>
    </source>
</evidence>
<comment type="caution">
    <text evidence="1">The sequence shown here is derived from an EMBL/GenBank/DDBJ whole genome shotgun (WGS) entry which is preliminary data.</text>
</comment>
<proteinExistence type="predicted"/>
<name>A0ABQ9G157_9NEOP</name>
<sequence length="375" mass="41237">MAERLDCPPHRARRRRWSAGFSRGSHFSPALAFRRCSILTSLYPHRLRRPRCKEPPRFLLSTCESALSSLPRLAGLTGGLSELRRDVQGVLTSGLCVLCGLERETSSARREIQLLQPNGWYKGPHKGPSTPPALSFGNDERAIVTSQTVCELTGNVFIVLHKRTTFTVRIISRVLFGRLMFCHFLGGRGGVVVRLLASHQGEPGSIPGGPGISHVGIVPDDATCRRVFSGISRFPLPCIPVSVPYSPLFTFIDSQELTVKSRPDFSTRLHFHVFISSLHQADLLWRSRLVFHRARVREGLCSNPGGAIGRPGSWCVERSRDPATQCHVVDTGATRPAPANVSSSFGGPPNRGLPFVVLQIQTSSADFTRKLFADT</sequence>
<dbReference type="Proteomes" id="UP001159363">
    <property type="component" value="Chromosome 15"/>
</dbReference>
<keyword evidence="2" id="KW-1185">Reference proteome</keyword>